<dbReference type="RefSeq" id="WP_132125433.1">
    <property type="nucleotide sequence ID" value="NZ_SLWS01000016.1"/>
</dbReference>
<keyword evidence="4" id="KW-1185">Reference proteome</keyword>
<dbReference type="Proteomes" id="UP000295680">
    <property type="component" value="Unassembled WGS sequence"/>
</dbReference>
<dbReference type="AlphaFoldDB" id="A0A4R2ITW1"/>
<evidence type="ECO:0000256" key="1">
    <source>
        <dbReference type="SAM" id="Coils"/>
    </source>
</evidence>
<organism evidence="3 4">
    <name type="scientific">Actinocrispum wychmicini</name>
    <dbReference type="NCBI Taxonomy" id="1213861"/>
    <lineage>
        <taxon>Bacteria</taxon>
        <taxon>Bacillati</taxon>
        <taxon>Actinomycetota</taxon>
        <taxon>Actinomycetes</taxon>
        <taxon>Pseudonocardiales</taxon>
        <taxon>Pseudonocardiaceae</taxon>
        <taxon>Actinocrispum</taxon>
    </lineage>
</organism>
<dbReference type="EMBL" id="SLWS01000016">
    <property type="protein sequence ID" value="TCO48022.1"/>
    <property type="molecule type" value="Genomic_DNA"/>
</dbReference>
<evidence type="ECO:0000313" key="3">
    <source>
        <dbReference type="EMBL" id="TCO48022.1"/>
    </source>
</evidence>
<evidence type="ECO:0000256" key="2">
    <source>
        <dbReference type="SAM" id="MobiDB-lite"/>
    </source>
</evidence>
<feature type="coiled-coil region" evidence="1">
    <location>
        <begin position="255"/>
        <end position="282"/>
    </location>
</feature>
<keyword evidence="1" id="KW-0175">Coiled coil</keyword>
<feature type="region of interest" description="Disordered" evidence="2">
    <location>
        <begin position="377"/>
        <end position="398"/>
    </location>
</feature>
<protein>
    <submittedName>
        <fullName evidence="3">Uncharacterized protein</fullName>
    </submittedName>
</protein>
<accession>A0A4R2ITW1</accession>
<feature type="region of interest" description="Disordered" evidence="2">
    <location>
        <begin position="1"/>
        <end position="33"/>
    </location>
</feature>
<dbReference type="OrthoDB" id="5194410at2"/>
<gene>
    <name evidence="3" type="ORF">EV192_11675</name>
</gene>
<evidence type="ECO:0000313" key="4">
    <source>
        <dbReference type="Proteomes" id="UP000295680"/>
    </source>
</evidence>
<feature type="compositionally biased region" description="Basic and acidic residues" evidence="2">
    <location>
        <begin position="13"/>
        <end position="33"/>
    </location>
</feature>
<proteinExistence type="predicted"/>
<reference evidence="3 4" key="1">
    <citation type="submission" date="2019-03" db="EMBL/GenBank/DDBJ databases">
        <title>Genomic Encyclopedia of Type Strains, Phase IV (KMG-IV): sequencing the most valuable type-strain genomes for metagenomic binning, comparative biology and taxonomic classification.</title>
        <authorList>
            <person name="Goeker M."/>
        </authorList>
    </citation>
    <scope>NUCLEOTIDE SEQUENCE [LARGE SCALE GENOMIC DNA]</scope>
    <source>
        <strain evidence="3 4">DSM 45934</strain>
    </source>
</reference>
<sequence length="415" mass="46203">MSRSPKYSAVRTNEARRQQLERERAERERRRNAERARRAALALAKARTEANRELASVSDRCARLRNQPSAADTDLEPMTTVLDVARRAIEIASSSAEMTAALQKLRDVDRMRVATEAEVLRRSERNAARKLAALRRILDETDSAERVRFDPVRSQEVDRAVTALASALDRGDLRTFERDGDALLTKVREHRIEVSNQAALYAERRTEALVLSEEIAARITALVADAAAAEIVLEDLEIAGEVLERVQSDLAADRLDDARGLADRLMTRLDDVEQSLDSAIERITARREILGSIVDVLPRMGFAVDPRSVVRGSDGSIGLHANRMSGESLMVVVQEDAGEHRINYMREAGSGQPIEGRACTSLRELAEDLNSSVRREGFDTGPVTWDGDPTHPPVSGRRKVIPSQTDIARRRDRMT</sequence>
<comment type="caution">
    <text evidence="3">The sequence shown here is derived from an EMBL/GenBank/DDBJ whole genome shotgun (WGS) entry which is preliminary data.</text>
</comment>
<name>A0A4R2ITW1_9PSEU</name>